<proteinExistence type="predicted"/>
<dbReference type="Gene3D" id="3.90.1150.200">
    <property type="match status" value="1"/>
</dbReference>
<keyword evidence="2" id="KW-1185">Reference proteome</keyword>
<dbReference type="RefSeq" id="WP_110361113.1">
    <property type="nucleotide sequence ID" value="NZ_QFLI01000005.1"/>
</dbReference>
<evidence type="ECO:0000313" key="1">
    <source>
        <dbReference type="EMBL" id="PXY00747.1"/>
    </source>
</evidence>
<evidence type="ECO:0000313" key="2">
    <source>
        <dbReference type="Proteomes" id="UP000248079"/>
    </source>
</evidence>
<dbReference type="EMBL" id="QFLI01000005">
    <property type="protein sequence ID" value="PXY00747.1"/>
    <property type="molecule type" value="Genomic_DNA"/>
</dbReference>
<organism evidence="1 2">
    <name type="scientific">Marinifilum breve</name>
    <dbReference type="NCBI Taxonomy" id="2184082"/>
    <lineage>
        <taxon>Bacteria</taxon>
        <taxon>Pseudomonadati</taxon>
        <taxon>Bacteroidota</taxon>
        <taxon>Bacteroidia</taxon>
        <taxon>Marinilabiliales</taxon>
        <taxon>Marinifilaceae</taxon>
    </lineage>
</organism>
<gene>
    <name evidence="1" type="ORF">DF185_12630</name>
</gene>
<protein>
    <recommendedName>
        <fullName evidence="3">YdhG-like domain-containing protein</fullName>
    </recommendedName>
</protein>
<dbReference type="AlphaFoldDB" id="A0A2V3ZYX3"/>
<dbReference type="OrthoDB" id="960308at2"/>
<name>A0A2V3ZYX3_9BACT</name>
<sequence length="126" mass="15152">MDKVEEYIYNFEGEQREILLQLHNLMLSFPHVVAKYRYKVPFYYRKAWICYLLPNKDGTVDLSFTRAQEFADENKQLDFRDRKMVGSICLSRLTDINQDVMLLIQEALLIDDTIPYTKKWFGRDKK</sequence>
<dbReference type="Proteomes" id="UP000248079">
    <property type="component" value="Unassembled WGS sequence"/>
</dbReference>
<accession>A0A2V3ZYX3</accession>
<evidence type="ECO:0008006" key="3">
    <source>
        <dbReference type="Google" id="ProtNLM"/>
    </source>
</evidence>
<reference evidence="1 2" key="1">
    <citation type="submission" date="2018-05" db="EMBL/GenBank/DDBJ databases">
        <title>Marinifilum breve JC075T sp. nov., a marine bacterium isolated from Yongle Blue Hole in the South China Sea.</title>
        <authorList>
            <person name="Fu T."/>
        </authorList>
    </citation>
    <scope>NUCLEOTIDE SEQUENCE [LARGE SCALE GENOMIC DNA]</scope>
    <source>
        <strain evidence="1 2">JC075</strain>
    </source>
</reference>
<comment type="caution">
    <text evidence="1">The sequence shown here is derived from an EMBL/GenBank/DDBJ whole genome shotgun (WGS) entry which is preliminary data.</text>
</comment>
<dbReference type="SUPFAM" id="SSF159888">
    <property type="entry name" value="YdhG-like"/>
    <property type="match status" value="1"/>
</dbReference>